<evidence type="ECO:0008006" key="3">
    <source>
        <dbReference type="Google" id="ProtNLM"/>
    </source>
</evidence>
<dbReference type="Proteomes" id="UP000198838">
    <property type="component" value="Unassembled WGS sequence"/>
</dbReference>
<name>A0A1I0VQ29_9FIRM</name>
<proteinExistence type="predicted"/>
<gene>
    <name evidence="1" type="ORF">SAMN05216249_102130</name>
</gene>
<keyword evidence="2" id="KW-1185">Reference proteome</keyword>
<dbReference type="Pfam" id="PF02620">
    <property type="entry name" value="YceD"/>
    <property type="match status" value="1"/>
</dbReference>
<sequence length="167" mass="19412">MQVDVSNIISQENRNETVNAHVDIAKVSFKMGDFPIVSKEDFLLTLKHKNSHVFCVSFKVKLTIEFPCDRCLTSVDKEFFIEFDEDIDINEEDWKFCLKEKVLDLDTLIVNELIVNWPAKILCKEDCKGICPVCKVNRNKETCDCDTRVLDPRMAVIQDIFKNFKEV</sequence>
<evidence type="ECO:0000313" key="2">
    <source>
        <dbReference type="Proteomes" id="UP000198838"/>
    </source>
</evidence>
<dbReference type="AlphaFoldDB" id="A0A1I0VQ29"/>
<reference evidence="1 2" key="1">
    <citation type="submission" date="2016-10" db="EMBL/GenBank/DDBJ databases">
        <authorList>
            <person name="de Groot N.N."/>
        </authorList>
    </citation>
    <scope>NUCLEOTIDE SEQUENCE [LARGE SCALE GENOMIC DNA]</scope>
    <source>
        <strain evidence="1 2">DSM 5522</strain>
    </source>
</reference>
<dbReference type="OrthoDB" id="9790372at2"/>
<evidence type="ECO:0000313" key="1">
    <source>
        <dbReference type="EMBL" id="SFA78401.1"/>
    </source>
</evidence>
<dbReference type="STRING" id="1120918.SAMN05216249_102130"/>
<protein>
    <recommendedName>
        <fullName evidence="3">DUF177 domain-containing protein</fullName>
    </recommendedName>
</protein>
<dbReference type="EMBL" id="FOJY01000002">
    <property type="protein sequence ID" value="SFA78401.1"/>
    <property type="molecule type" value="Genomic_DNA"/>
</dbReference>
<dbReference type="InterPro" id="IPR003772">
    <property type="entry name" value="YceD"/>
</dbReference>
<accession>A0A1I0VQ29</accession>
<dbReference type="RefSeq" id="WP_092870165.1">
    <property type="nucleotide sequence ID" value="NZ_FOJY01000002.1"/>
</dbReference>
<organism evidence="1 2">
    <name type="scientific">Acetitomaculum ruminis DSM 5522</name>
    <dbReference type="NCBI Taxonomy" id="1120918"/>
    <lineage>
        <taxon>Bacteria</taxon>
        <taxon>Bacillati</taxon>
        <taxon>Bacillota</taxon>
        <taxon>Clostridia</taxon>
        <taxon>Lachnospirales</taxon>
        <taxon>Lachnospiraceae</taxon>
        <taxon>Acetitomaculum</taxon>
    </lineage>
</organism>